<feature type="region of interest" description="Disordered" evidence="1">
    <location>
        <begin position="35"/>
        <end position="57"/>
    </location>
</feature>
<accession>A0A6A6YTR2</accession>
<keyword evidence="3" id="KW-1185">Reference proteome</keyword>
<evidence type="ECO:0000313" key="4">
    <source>
        <dbReference type="RefSeq" id="XP_033578319.1"/>
    </source>
</evidence>
<proteinExistence type="predicted"/>
<name>A0A6A6YTR2_9PEZI</name>
<reference evidence="4" key="3">
    <citation type="submission" date="2025-04" db="UniProtKB">
        <authorList>
            <consortium name="RefSeq"/>
        </authorList>
    </citation>
    <scope>IDENTIFICATION</scope>
    <source>
        <strain evidence="4">CBS 304.34</strain>
    </source>
</reference>
<dbReference type="Proteomes" id="UP000504636">
    <property type="component" value="Unplaced"/>
</dbReference>
<dbReference type="GeneID" id="54468770"/>
<organism evidence="2">
    <name type="scientific">Mytilinidion resinicola</name>
    <dbReference type="NCBI Taxonomy" id="574789"/>
    <lineage>
        <taxon>Eukaryota</taxon>
        <taxon>Fungi</taxon>
        <taxon>Dikarya</taxon>
        <taxon>Ascomycota</taxon>
        <taxon>Pezizomycotina</taxon>
        <taxon>Dothideomycetes</taxon>
        <taxon>Pleosporomycetidae</taxon>
        <taxon>Mytilinidiales</taxon>
        <taxon>Mytilinidiaceae</taxon>
        <taxon>Mytilinidion</taxon>
    </lineage>
</organism>
<evidence type="ECO:0000256" key="1">
    <source>
        <dbReference type="SAM" id="MobiDB-lite"/>
    </source>
</evidence>
<reference evidence="2 4" key="1">
    <citation type="journal article" date="2020" name="Stud. Mycol.">
        <title>101 Dothideomycetes genomes: a test case for predicting lifestyles and emergence of pathogens.</title>
        <authorList>
            <person name="Haridas S."/>
            <person name="Albert R."/>
            <person name="Binder M."/>
            <person name="Bloem J."/>
            <person name="Labutti K."/>
            <person name="Salamov A."/>
            <person name="Andreopoulos B."/>
            <person name="Baker S."/>
            <person name="Barry K."/>
            <person name="Bills G."/>
            <person name="Bluhm B."/>
            <person name="Cannon C."/>
            <person name="Castanera R."/>
            <person name="Culley D."/>
            <person name="Daum C."/>
            <person name="Ezra D."/>
            <person name="Gonzalez J."/>
            <person name="Henrissat B."/>
            <person name="Kuo A."/>
            <person name="Liang C."/>
            <person name="Lipzen A."/>
            <person name="Lutzoni F."/>
            <person name="Magnuson J."/>
            <person name="Mondo S."/>
            <person name="Nolan M."/>
            <person name="Ohm R."/>
            <person name="Pangilinan J."/>
            <person name="Park H.-J."/>
            <person name="Ramirez L."/>
            <person name="Alfaro M."/>
            <person name="Sun H."/>
            <person name="Tritt A."/>
            <person name="Yoshinaga Y."/>
            <person name="Zwiers L.-H."/>
            <person name="Turgeon B."/>
            <person name="Goodwin S."/>
            <person name="Spatafora J."/>
            <person name="Crous P."/>
            <person name="Grigoriev I."/>
        </authorList>
    </citation>
    <scope>NUCLEOTIDE SEQUENCE</scope>
    <source>
        <strain evidence="2 4">CBS 304.34</strain>
    </source>
</reference>
<evidence type="ECO:0000313" key="3">
    <source>
        <dbReference type="Proteomes" id="UP000504636"/>
    </source>
</evidence>
<evidence type="ECO:0000313" key="2">
    <source>
        <dbReference type="EMBL" id="KAF2811355.1"/>
    </source>
</evidence>
<gene>
    <name evidence="2 4" type="ORF">BDZ99DRAFT_569424</name>
</gene>
<dbReference type="RefSeq" id="XP_033578319.1">
    <property type="nucleotide sequence ID" value="XM_033727877.1"/>
</dbReference>
<dbReference type="EMBL" id="MU003698">
    <property type="protein sequence ID" value="KAF2811355.1"/>
    <property type="molecule type" value="Genomic_DNA"/>
</dbReference>
<feature type="compositionally biased region" description="Basic and acidic residues" evidence="1">
    <location>
        <begin position="40"/>
        <end position="57"/>
    </location>
</feature>
<sequence length="94" mass="10436">MRRQPSTPHKSSSTSRCSTFLHHLLTHLETTRLVIEDESQVEKEESSTPQAKEEKDACSFQVNASPLNLSNPSASHTTITTRQSKIEVLSTADV</sequence>
<dbReference type="AlphaFoldDB" id="A0A6A6YTR2"/>
<reference evidence="4" key="2">
    <citation type="submission" date="2020-04" db="EMBL/GenBank/DDBJ databases">
        <authorList>
            <consortium name="NCBI Genome Project"/>
        </authorList>
    </citation>
    <scope>NUCLEOTIDE SEQUENCE</scope>
    <source>
        <strain evidence="4">CBS 304.34</strain>
    </source>
</reference>
<protein>
    <submittedName>
        <fullName evidence="2 4">Uncharacterized protein</fullName>
    </submittedName>
</protein>